<dbReference type="AlphaFoldDB" id="A0A1Y2AC04"/>
<feature type="compositionally biased region" description="Pro residues" evidence="1">
    <location>
        <begin position="214"/>
        <end position="228"/>
    </location>
</feature>
<reference evidence="2 3" key="1">
    <citation type="submission" date="2016-07" db="EMBL/GenBank/DDBJ databases">
        <title>Pervasive Adenine N6-methylation of Active Genes in Fungi.</title>
        <authorList>
            <consortium name="DOE Joint Genome Institute"/>
            <person name="Mondo S.J."/>
            <person name="Dannebaum R.O."/>
            <person name="Kuo R.C."/>
            <person name="Labutti K."/>
            <person name="Haridas S."/>
            <person name="Kuo A."/>
            <person name="Salamov A."/>
            <person name="Ahrendt S.R."/>
            <person name="Lipzen A."/>
            <person name="Sullivan W."/>
            <person name="Andreopoulos W.B."/>
            <person name="Clum A."/>
            <person name="Lindquist E."/>
            <person name="Daum C."/>
            <person name="Ramamoorthy G.K."/>
            <person name="Gryganskyi A."/>
            <person name="Culley D."/>
            <person name="Magnuson J.K."/>
            <person name="James T.Y."/>
            <person name="O'Malley M.A."/>
            <person name="Stajich J.E."/>
            <person name="Spatafora J.W."/>
            <person name="Visel A."/>
            <person name="Grigoriev I.V."/>
        </authorList>
    </citation>
    <scope>NUCLEOTIDE SEQUENCE [LARGE SCALE GENOMIC DNA]</scope>
    <source>
        <strain evidence="2 3">CBS 115471</strain>
    </source>
</reference>
<feature type="compositionally biased region" description="Polar residues" evidence="1">
    <location>
        <begin position="229"/>
        <end position="255"/>
    </location>
</feature>
<organism evidence="2 3">
    <name type="scientific">Clohesyomyces aquaticus</name>
    <dbReference type="NCBI Taxonomy" id="1231657"/>
    <lineage>
        <taxon>Eukaryota</taxon>
        <taxon>Fungi</taxon>
        <taxon>Dikarya</taxon>
        <taxon>Ascomycota</taxon>
        <taxon>Pezizomycotina</taxon>
        <taxon>Dothideomycetes</taxon>
        <taxon>Pleosporomycetidae</taxon>
        <taxon>Pleosporales</taxon>
        <taxon>Lindgomycetaceae</taxon>
        <taxon>Clohesyomyces</taxon>
    </lineage>
</organism>
<proteinExistence type="predicted"/>
<dbReference type="OrthoDB" id="3784821at2759"/>
<evidence type="ECO:0000313" key="3">
    <source>
        <dbReference type="Proteomes" id="UP000193144"/>
    </source>
</evidence>
<keyword evidence="3" id="KW-1185">Reference proteome</keyword>
<dbReference type="STRING" id="1231657.A0A1Y2AC04"/>
<evidence type="ECO:0000256" key="1">
    <source>
        <dbReference type="SAM" id="MobiDB-lite"/>
    </source>
</evidence>
<feature type="compositionally biased region" description="Low complexity" evidence="1">
    <location>
        <begin position="349"/>
        <end position="361"/>
    </location>
</feature>
<dbReference type="Proteomes" id="UP000193144">
    <property type="component" value="Unassembled WGS sequence"/>
</dbReference>
<evidence type="ECO:0000313" key="2">
    <source>
        <dbReference type="EMBL" id="ORY19810.1"/>
    </source>
</evidence>
<feature type="compositionally biased region" description="Low complexity" evidence="1">
    <location>
        <begin position="155"/>
        <end position="167"/>
    </location>
</feature>
<feature type="region of interest" description="Disordered" evidence="1">
    <location>
        <begin position="322"/>
        <end position="375"/>
    </location>
</feature>
<accession>A0A1Y2AC04</accession>
<feature type="compositionally biased region" description="Polar residues" evidence="1">
    <location>
        <begin position="100"/>
        <end position="117"/>
    </location>
</feature>
<comment type="caution">
    <text evidence="2">The sequence shown here is derived from an EMBL/GenBank/DDBJ whole genome shotgun (WGS) entry which is preliminary data.</text>
</comment>
<dbReference type="EMBL" id="MCFA01000001">
    <property type="protein sequence ID" value="ORY19810.1"/>
    <property type="molecule type" value="Genomic_DNA"/>
</dbReference>
<protein>
    <submittedName>
        <fullName evidence="2">Uncharacterized protein</fullName>
    </submittedName>
</protein>
<feature type="compositionally biased region" description="Low complexity" evidence="1">
    <location>
        <begin position="179"/>
        <end position="196"/>
    </location>
</feature>
<gene>
    <name evidence="2" type="ORF">BCR34DRAFT_659520</name>
</gene>
<feature type="compositionally biased region" description="Low complexity" evidence="1">
    <location>
        <begin position="16"/>
        <end position="28"/>
    </location>
</feature>
<feature type="region of interest" description="Disordered" evidence="1">
    <location>
        <begin position="1"/>
        <end position="275"/>
    </location>
</feature>
<feature type="compositionally biased region" description="Low complexity" evidence="1">
    <location>
        <begin position="329"/>
        <end position="341"/>
    </location>
</feature>
<sequence>MSSSEAAKKRGRPKKGGPTAAEESAETNTETKRTSPKKSNAKAPKAVKEEARLGKATKNSKHATAKGSKSGAGKGKSQEAGGPGTAPEIAKQQKEEVKSVPTSTKQATPVTPSSSKILQEVAARGTLRPASSPPAPTKSNLSQTRPQAPAPPSKAQPTIPTQTPLTIRKIAQTSPPKPTTSIPPQSTPAAPTTPSSQPTPPPTSRPRATTIPLPSQPLNPRTPAPQPTPTSTLKPPTQPLPNGSQAPRPEASSSALPDINERYMAEGKLPPKYRKAGRRVSAIMVGIPIIAVTSYELYQRFFLGKDTSAMWATMREQGLEMSKNVPGLSSSESPSTSASNADPPPPAPAVANISPELVPAAPEAPPESTRPEKPS</sequence>
<name>A0A1Y2AC04_9PLEO</name>